<keyword evidence="2" id="KW-1133">Transmembrane helix</keyword>
<evidence type="ECO:0008006" key="6">
    <source>
        <dbReference type="Google" id="ProtNLM"/>
    </source>
</evidence>
<reference evidence="4 5" key="1">
    <citation type="submission" date="2014-12" db="EMBL/GenBank/DDBJ databases">
        <title>Genome assembly of Enhygromyxa salina DSM 15201.</title>
        <authorList>
            <person name="Sharma G."/>
            <person name="Subramanian S."/>
        </authorList>
    </citation>
    <scope>NUCLEOTIDE SEQUENCE [LARGE SCALE GENOMIC DNA]</scope>
    <source>
        <strain evidence="4 5">DSM 15201</strain>
    </source>
</reference>
<accession>A0A0C1Z9Q4</accession>
<feature type="compositionally biased region" description="Pro residues" evidence="1">
    <location>
        <begin position="119"/>
        <end position="132"/>
    </location>
</feature>
<organism evidence="4 5">
    <name type="scientific">Enhygromyxa salina</name>
    <dbReference type="NCBI Taxonomy" id="215803"/>
    <lineage>
        <taxon>Bacteria</taxon>
        <taxon>Pseudomonadati</taxon>
        <taxon>Myxococcota</taxon>
        <taxon>Polyangia</taxon>
        <taxon>Nannocystales</taxon>
        <taxon>Nannocystaceae</taxon>
        <taxon>Enhygromyxa</taxon>
    </lineage>
</organism>
<keyword evidence="2" id="KW-0812">Transmembrane</keyword>
<dbReference type="SUPFAM" id="SSF48452">
    <property type="entry name" value="TPR-like"/>
    <property type="match status" value="1"/>
</dbReference>
<evidence type="ECO:0000256" key="1">
    <source>
        <dbReference type="SAM" id="MobiDB-lite"/>
    </source>
</evidence>
<keyword evidence="3" id="KW-0732">Signal</keyword>
<sequence>MPRRSLALFISIACIWAPTRAAEASPATRADADAHYEAAAELYAREDYAGAASEFAVAYALAPRVDTLFAWAQAERLAGHYEEALELYERLLAGNLSKAQREAIETLRFQVRGELVIAPPKPATEPEPPEPAPGLSEPAAEHDDDAPSARRGVGAISVGAGLTALAGGLLVGGAVVDSRVISANTYTDFEAAFNRNTGRGRGAIGLYASGGVLAAAGLVTLIVGAVRLHRSKHPPRTQIGVAPALGRDHVGVVLTIGSWR</sequence>
<dbReference type="Proteomes" id="UP000031599">
    <property type="component" value="Unassembled WGS sequence"/>
</dbReference>
<feature type="transmembrane region" description="Helical" evidence="2">
    <location>
        <begin position="204"/>
        <end position="226"/>
    </location>
</feature>
<dbReference type="InterPro" id="IPR011990">
    <property type="entry name" value="TPR-like_helical_dom_sf"/>
</dbReference>
<dbReference type="EMBL" id="JMCC02000075">
    <property type="protein sequence ID" value="KIG14304.1"/>
    <property type="molecule type" value="Genomic_DNA"/>
</dbReference>
<dbReference type="AlphaFoldDB" id="A0A0C1Z9Q4"/>
<name>A0A0C1Z9Q4_9BACT</name>
<feature type="compositionally biased region" description="Basic and acidic residues" evidence="1">
    <location>
        <begin position="139"/>
        <end position="148"/>
    </location>
</feature>
<proteinExistence type="predicted"/>
<feature type="region of interest" description="Disordered" evidence="1">
    <location>
        <begin position="119"/>
        <end position="150"/>
    </location>
</feature>
<gene>
    <name evidence="4" type="ORF">DB30_06906</name>
</gene>
<comment type="caution">
    <text evidence="4">The sequence shown here is derived from an EMBL/GenBank/DDBJ whole genome shotgun (WGS) entry which is preliminary data.</text>
</comment>
<evidence type="ECO:0000256" key="2">
    <source>
        <dbReference type="SAM" id="Phobius"/>
    </source>
</evidence>
<evidence type="ECO:0000313" key="4">
    <source>
        <dbReference type="EMBL" id="KIG14304.1"/>
    </source>
</evidence>
<dbReference type="Gene3D" id="1.25.40.10">
    <property type="entry name" value="Tetratricopeptide repeat domain"/>
    <property type="match status" value="1"/>
</dbReference>
<keyword evidence="2" id="KW-0472">Membrane</keyword>
<feature type="chain" id="PRO_5002161432" description="Tetratricopeptide repeat protein" evidence="3">
    <location>
        <begin position="22"/>
        <end position="260"/>
    </location>
</feature>
<dbReference type="RefSeq" id="WP_052553893.1">
    <property type="nucleotide sequence ID" value="NZ_JMCC02000075.1"/>
</dbReference>
<evidence type="ECO:0000313" key="5">
    <source>
        <dbReference type="Proteomes" id="UP000031599"/>
    </source>
</evidence>
<evidence type="ECO:0000256" key="3">
    <source>
        <dbReference type="SAM" id="SignalP"/>
    </source>
</evidence>
<protein>
    <recommendedName>
        <fullName evidence="6">Tetratricopeptide repeat protein</fullName>
    </recommendedName>
</protein>
<feature type="signal peptide" evidence="3">
    <location>
        <begin position="1"/>
        <end position="21"/>
    </location>
</feature>